<protein>
    <recommendedName>
        <fullName evidence="3">Granulins domain-containing protein</fullName>
    </recommendedName>
</protein>
<reference evidence="2" key="1">
    <citation type="submission" date="2014-11" db="EMBL/GenBank/DDBJ databases">
        <authorList>
            <person name="Otto D Thomas"/>
            <person name="Naeem Raeece"/>
        </authorList>
    </citation>
    <scope>NUCLEOTIDE SEQUENCE</scope>
</reference>
<organism evidence="2">
    <name type="scientific">Chromera velia CCMP2878</name>
    <dbReference type="NCBI Taxonomy" id="1169474"/>
    <lineage>
        <taxon>Eukaryota</taxon>
        <taxon>Sar</taxon>
        <taxon>Alveolata</taxon>
        <taxon>Colpodellida</taxon>
        <taxon>Chromeraceae</taxon>
        <taxon>Chromera</taxon>
    </lineage>
</organism>
<dbReference type="EMBL" id="CDMZ01002202">
    <property type="protein sequence ID" value="CEM41275.1"/>
    <property type="molecule type" value="Genomic_DNA"/>
</dbReference>
<dbReference type="AlphaFoldDB" id="A0A0G4HBD8"/>
<evidence type="ECO:0000256" key="1">
    <source>
        <dbReference type="SAM" id="SignalP"/>
    </source>
</evidence>
<keyword evidence="1" id="KW-0732">Signal</keyword>
<sequence length="149" mass="16537">MFFRQALLFCSLIAVARGNSCESIDDQPTCVNAFVKKGLDCCRAHNTPFSCLLRPEVKCSDFTSSMACKNSYVDCDMSCCWDGEVCHNPTTVVCKDFGTESQCKMGSRECGYRAKTCQFEDKQCILPGPKSEAEEFMAPSRSTEEAVEI</sequence>
<accession>A0A0G4HBD8</accession>
<proteinExistence type="predicted"/>
<dbReference type="VEuPathDB" id="CryptoDB:Cvel_917"/>
<name>A0A0G4HBD8_9ALVE</name>
<feature type="chain" id="PRO_5005191191" description="Granulins domain-containing protein" evidence="1">
    <location>
        <begin position="19"/>
        <end position="149"/>
    </location>
</feature>
<evidence type="ECO:0000313" key="2">
    <source>
        <dbReference type="EMBL" id="CEM41275.1"/>
    </source>
</evidence>
<feature type="signal peptide" evidence="1">
    <location>
        <begin position="1"/>
        <end position="18"/>
    </location>
</feature>
<gene>
    <name evidence="2" type="ORF">Cvel_917</name>
</gene>
<evidence type="ECO:0008006" key="3">
    <source>
        <dbReference type="Google" id="ProtNLM"/>
    </source>
</evidence>